<keyword evidence="1" id="KW-0802">TPR repeat</keyword>
<feature type="repeat" description="TPR" evidence="1">
    <location>
        <begin position="12"/>
        <end position="45"/>
    </location>
</feature>
<organism evidence="3 4">
    <name type="scientific">Sporormia fimetaria CBS 119925</name>
    <dbReference type="NCBI Taxonomy" id="1340428"/>
    <lineage>
        <taxon>Eukaryota</taxon>
        <taxon>Fungi</taxon>
        <taxon>Dikarya</taxon>
        <taxon>Ascomycota</taxon>
        <taxon>Pezizomycotina</taxon>
        <taxon>Dothideomycetes</taxon>
        <taxon>Pleosporomycetidae</taxon>
        <taxon>Pleosporales</taxon>
        <taxon>Sporormiaceae</taxon>
        <taxon>Sporormia</taxon>
    </lineage>
</organism>
<evidence type="ECO:0000313" key="4">
    <source>
        <dbReference type="Proteomes" id="UP000799440"/>
    </source>
</evidence>
<proteinExistence type="predicted"/>
<evidence type="ECO:0000259" key="2">
    <source>
        <dbReference type="Pfam" id="PF14737"/>
    </source>
</evidence>
<dbReference type="EMBL" id="MU006597">
    <property type="protein sequence ID" value="KAF2743457.1"/>
    <property type="molecule type" value="Genomic_DNA"/>
</dbReference>
<feature type="domain" description="DUF4470" evidence="2">
    <location>
        <begin position="165"/>
        <end position="254"/>
    </location>
</feature>
<reference evidence="3" key="1">
    <citation type="journal article" date="2020" name="Stud. Mycol.">
        <title>101 Dothideomycetes genomes: a test case for predicting lifestyles and emergence of pathogens.</title>
        <authorList>
            <person name="Haridas S."/>
            <person name="Albert R."/>
            <person name="Binder M."/>
            <person name="Bloem J."/>
            <person name="Labutti K."/>
            <person name="Salamov A."/>
            <person name="Andreopoulos B."/>
            <person name="Baker S."/>
            <person name="Barry K."/>
            <person name="Bills G."/>
            <person name="Bluhm B."/>
            <person name="Cannon C."/>
            <person name="Castanera R."/>
            <person name="Culley D."/>
            <person name="Daum C."/>
            <person name="Ezra D."/>
            <person name="Gonzalez J."/>
            <person name="Henrissat B."/>
            <person name="Kuo A."/>
            <person name="Liang C."/>
            <person name="Lipzen A."/>
            <person name="Lutzoni F."/>
            <person name="Magnuson J."/>
            <person name="Mondo S."/>
            <person name="Nolan M."/>
            <person name="Ohm R."/>
            <person name="Pangilinan J."/>
            <person name="Park H.-J."/>
            <person name="Ramirez L."/>
            <person name="Alfaro M."/>
            <person name="Sun H."/>
            <person name="Tritt A."/>
            <person name="Yoshinaga Y."/>
            <person name="Zwiers L.-H."/>
            <person name="Turgeon B."/>
            <person name="Goodwin S."/>
            <person name="Spatafora J."/>
            <person name="Crous P."/>
            <person name="Grigoriev I."/>
        </authorList>
    </citation>
    <scope>NUCLEOTIDE SEQUENCE</scope>
    <source>
        <strain evidence="3">CBS 119925</strain>
    </source>
</reference>
<keyword evidence="4" id="KW-1185">Reference proteome</keyword>
<dbReference type="InterPro" id="IPR019734">
    <property type="entry name" value="TPR_rpt"/>
</dbReference>
<name>A0A6A6V2M7_9PLEO</name>
<dbReference type="AlphaFoldDB" id="A0A6A6V2M7"/>
<dbReference type="Gene3D" id="1.25.40.10">
    <property type="entry name" value="Tetratricopeptide repeat domain"/>
    <property type="match status" value="1"/>
</dbReference>
<dbReference type="PROSITE" id="PS50005">
    <property type="entry name" value="TPR"/>
    <property type="match status" value="1"/>
</dbReference>
<dbReference type="SUPFAM" id="SSF48452">
    <property type="entry name" value="TPR-like"/>
    <property type="match status" value="1"/>
</dbReference>
<dbReference type="SMART" id="SM00028">
    <property type="entry name" value="TPR"/>
    <property type="match status" value="2"/>
</dbReference>
<gene>
    <name evidence="3" type="ORF">M011DRAFT_489785</name>
</gene>
<accession>A0A6A6V2M7</accession>
<dbReference type="Proteomes" id="UP000799440">
    <property type="component" value="Unassembled WGS sequence"/>
</dbReference>
<dbReference type="Pfam" id="PF13414">
    <property type="entry name" value="TPR_11"/>
    <property type="match status" value="1"/>
</dbReference>
<evidence type="ECO:0000256" key="1">
    <source>
        <dbReference type="PROSITE-ProRule" id="PRU00339"/>
    </source>
</evidence>
<dbReference type="OrthoDB" id="3788392at2759"/>
<dbReference type="InterPro" id="IPR027974">
    <property type="entry name" value="DUF4470"/>
</dbReference>
<protein>
    <recommendedName>
        <fullName evidence="2">DUF4470 domain-containing protein</fullName>
    </recommendedName>
</protein>
<sequence>MDQIATLSIESSSDARKQGNEHFKRNEFQEALKAYTRAAELDPEDYRPLWNLSAVYYELADYSKAIKFAQEARKHVLTEEHDVLDKIVLRLSKARLLLKDYSRPTVRAISQMSESVDSSQLLAALHVGKSTKEVDNLNWKAQKRTVWSLPPYKPMPDPILEYFTVGNDTAFSLLDPLLDRHSADDGHLSFLFAGIGDARHLFQTFITTANAEKVVYKHIRPCERHYHFTINDVKPEVLARDLMFFLLLEELESEIISSEEDCIKLTGKGEITLTTLFYTYIAPIMPPTIFDHLQRTIALAMQCLQGTVALPSWVKIYDRDINAIMAALRSWQSEVLKVYSTRDFVCHTRSRLHEHNLTYALGLADPTPKGCEAEYKMYVTMPTLLAPGSVLCPDLRQVLDMRTDTDEGTLQAVKMLEDLWKPNVTQLDLGFTRNRGKGSLGGIGEDPRYLASRLFELSDVSPPKNPKKMYDYVEKFFVAVSKSLASIKGRVVVEWDSVGELLIKYIYVLPMLKDKPSSFACSTVLKSTTSFSSVSHFLNEYTCLATESLSEKVFLAKATPLRKLPQTYCYHWDQLLERRRPGTVPQDIPFLYWQYYGLQPLTDTDPGLCSREDLKTWLHTLFMKIAFPMHRTTAAGHLFLIWSPLNFTIFFRLLETLYERGYPAHWLADVLSTILNNEVTTTGRPPCSCPLSLEETTERKVAQRMDLSPYMLEFRCLTVMWLPALPFGLPVLNPLFARMKIRRYEIAFRDLDWQGGKYVPVLSVLLGKRSEGSAFKANYSVVTTWKWDVKQHTGSFWLDEDSVEKMVDEGWSAAIFRDDNWKVCSKAVELKGGLKGKETWAVMEESSG</sequence>
<dbReference type="InterPro" id="IPR011990">
    <property type="entry name" value="TPR-like_helical_dom_sf"/>
</dbReference>
<dbReference type="Pfam" id="PF14737">
    <property type="entry name" value="DUF4470"/>
    <property type="match status" value="1"/>
</dbReference>
<evidence type="ECO:0000313" key="3">
    <source>
        <dbReference type="EMBL" id="KAF2743457.1"/>
    </source>
</evidence>